<dbReference type="CDD" id="cd00055">
    <property type="entry name" value="EGF_Lam"/>
    <property type="match status" value="1"/>
</dbReference>
<comment type="caution">
    <text evidence="10">Lacks conserved residue(s) required for the propagation of feature annotation.</text>
</comment>
<keyword evidence="10" id="KW-0245">EGF-like domain</keyword>
<name>A0A9W7CRM0_9STRA</name>
<evidence type="ECO:0000256" key="8">
    <source>
        <dbReference type="PIRSR" id="PIRSR601577-1"/>
    </source>
</evidence>
<feature type="binding site" evidence="9">
    <location>
        <position position="167"/>
    </location>
    <ligand>
        <name>Zn(2+)</name>
        <dbReference type="ChEBI" id="CHEBI:29105"/>
        <note>catalytic</note>
    </ligand>
</feature>
<keyword evidence="2" id="KW-0645">Protease</keyword>
<dbReference type="GO" id="GO:0004222">
    <property type="term" value="F:metalloendopeptidase activity"/>
    <property type="evidence" value="ECO:0007669"/>
    <property type="project" value="InterPro"/>
</dbReference>
<comment type="cofactor">
    <cofactor evidence="9">
        <name>Zn(2+)</name>
        <dbReference type="ChEBI" id="CHEBI:29105"/>
    </cofactor>
    <text evidence="9">Binds 1 zinc ion per subunit.</text>
</comment>
<feature type="disulfide bond" evidence="10">
    <location>
        <begin position="779"/>
        <end position="788"/>
    </location>
</feature>
<accession>A0A9W7CRM0</accession>
<dbReference type="PANTHER" id="PTHR10942">
    <property type="entry name" value="LEISHMANOLYSIN-LIKE PEPTIDASE"/>
    <property type="match status" value="1"/>
</dbReference>
<feature type="disulfide bond" evidence="10">
    <location>
        <begin position="568"/>
        <end position="577"/>
    </location>
</feature>
<evidence type="ECO:0000256" key="6">
    <source>
        <dbReference type="ARBA" id="ARBA00023049"/>
    </source>
</evidence>
<dbReference type="InterPro" id="IPR002049">
    <property type="entry name" value="LE_dom"/>
</dbReference>
<dbReference type="SUPFAM" id="SSF55486">
    <property type="entry name" value="Metalloproteases ('zincins'), catalytic domain"/>
    <property type="match status" value="1"/>
</dbReference>
<keyword evidence="11" id="KW-0812">Transmembrane</keyword>
<feature type="disulfide bond" evidence="10">
    <location>
        <begin position="1070"/>
        <end position="1079"/>
    </location>
</feature>
<keyword evidence="6 9" id="KW-0482">Metalloprotease</keyword>
<dbReference type="InterPro" id="IPR001577">
    <property type="entry name" value="Peptidase_M8"/>
</dbReference>
<protein>
    <submittedName>
        <fullName evidence="13">Unnamed protein product</fullName>
    </submittedName>
</protein>
<dbReference type="GO" id="GO:0007155">
    <property type="term" value="P:cell adhesion"/>
    <property type="evidence" value="ECO:0007669"/>
    <property type="project" value="InterPro"/>
</dbReference>
<evidence type="ECO:0000256" key="10">
    <source>
        <dbReference type="PROSITE-ProRule" id="PRU00076"/>
    </source>
</evidence>
<evidence type="ECO:0000256" key="5">
    <source>
        <dbReference type="ARBA" id="ARBA00022833"/>
    </source>
</evidence>
<dbReference type="PROSITE" id="PS01186">
    <property type="entry name" value="EGF_2"/>
    <property type="match status" value="3"/>
</dbReference>
<keyword evidence="3 9" id="KW-0479">Metal-binding</keyword>
<organism evidence="13 14">
    <name type="scientific">Phytophthora fragariaefolia</name>
    <dbReference type="NCBI Taxonomy" id="1490495"/>
    <lineage>
        <taxon>Eukaryota</taxon>
        <taxon>Sar</taxon>
        <taxon>Stramenopiles</taxon>
        <taxon>Oomycota</taxon>
        <taxon>Peronosporomycetes</taxon>
        <taxon>Peronosporales</taxon>
        <taxon>Peronosporaceae</taxon>
        <taxon>Phytophthora</taxon>
    </lineage>
</organism>
<dbReference type="PRINTS" id="PR00011">
    <property type="entry name" value="EGFLAMININ"/>
</dbReference>
<evidence type="ECO:0000313" key="14">
    <source>
        <dbReference type="Proteomes" id="UP001165121"/>
    </source>
</evidence>
<feature type="domain" description="EGF-like" evidence="12">
    <location>
        <begin position="754"/>
        <end position="789"/>
    </location>
</feature>
<evidence type="ECO:0000256" key="7">
    <source>
        <dbReference type="ARBA" id="ARBA00023157"/>
    </source>
</evidence>
<sequence length="1534" mass="164218">MTNVCTLNSDPGYMCEKVGDIVQVDNEEYRCLQGDVLTPAKKEFVTTVLLKTIADYFGSILSVQRMAGNLIVKGMSCSKDTDWACCSNTMPAFYRTIGVENADYLLHVTTRPTTGSVIAWALPCNLDQFGRPISGQANFSPSRLNPAGTGGSSRTEQVGTALHEMTHALVFSQRLFVNFRQPRNGAPWKYENVVQQTKGTGGITVSKIVTPQVVQQIKQHFNCFEWADAGLELENGAEGSSSFSSHWEKRVVMNEYMSAISAYDPVYSALTLALFADSGWYEVTGFEKAQPLSWGYHEGCGMAKSRCSQWNDRYICTGSSQRGCTADYNAKGYCNVATYSSSIPAGFQYFQDSRFGGRDTFADYCPFYRGYNNGDCRGIGRTSTLVDSSNYMEEIGPSSKCFESSISRSSSDSADVRPTCYKFLGCSSTSLSLSIGGVEVQCPIKGGEIKVYGYRGKLVCPASAQLCQLLQDNCSGNGVLLASGTCACFPGFVGNNCSGIECPSSGGIKCGGSAHGTCDHNTGKCTCAAGYTGLSCSDLLCPSTSDGKNPSQCSGNGICDTDTGTCTCQDGYSGKACECVPGCTSSSCGTHGQCSCESGACTCLTGYSGIYCSQATDPVVTILPEAGLSISIKAKEYQFFKFVLEASSYDITFIVDYPVGALSTSDVDIYGSFDEEYPTAMTSSSILFASTSNANITDEINLCGTLGVFPRGANSSTRYCSKPTQAYVQGAPGFFYISILGYSPGTTTVNLHVETDKCRGVRCSDHGTCGKNIPGVCTCDRYWSGDDCSTPKCGPDCQDLGICTDATMWTASSEQSLVVSMDTSVASVAIGANPLQSTSECFGNGVCQVVGNSEPACVCDEAFAFDPPATSSQALCQELRPEVAYIQHFTGPFRTEIGLLDTQINRGEWALFTLTVKEKWEVLVVNLDKITPDADAMLFVRRETLPKISASSSSSSSSVQYADVSGWSEGALNRKIVLTRSTSTLSSGIYYIGIYNSEYARGSLGYRLTVNAAKDCKTSTLVAAYNTVVEATNVSKSDSGSASAGDDSDSLGVCLNGGFCSTESSQLCTCDRTFAGQYCSLQPTRVVLSQSSAFKIDTQSSSYSAYESAQNLTLAVGQWVYYSFDVTDTAAKAVEFTLHIQNDITKAETPVRPVLLARGPNDVGFPSLSVASEQDFEAVASRSSTQRVTVDVGTACSFELTGRECYKVAIHNRAASGAALRFQLKAAVHTSTSSTLTVPEKCGTDGDAVNCHGHGQCTMQNSGPTCQCSTGWTGLACNSPTGFDLVRLWSAMENVSLLCSSCTANVLLMRRQVMMFRVPEPLRVGIGVKLTLQLTDEVDGGVVPNIYVSEILPRSLYDFTHISRVDTESLSQVVELISSSFSGDFWVIVHTDYPSNPAFSEVTIAASTSARRRLTGSTSGTISIQLVAEQFELLDADVNNALLTDQTFAHAVFKWVFSSPAGISVFAFTVMLLAIGLCFCVFRVVRAPENQDKVLARLYPPHSSRSASIDGGIVPRRTHGALVMDIHDPTPTNP</sequence>
<feature type="binding site" evidence="9">
    <location>
        <position position="163"/>
    </location>
    <ligand>
        <name>Zn(2+)</name>
        <dbReference type="ChEBI" id="CHEBI:29105"/>
        <note>catalytic</note>
    </ligand>
</feature>
<dbReference type="Gene3D" id="2.10.55.10">
    <property type="entry name" value="Leishmanolysin domain 3"/>
    <property type="match status" value="1"/>
</dbReference>
<feature type="domain" description="EGF-like" evidence="12">
    <location>
        <begin position="1245"/>
        <end position="1278"/>
    </location>
</feature>
<comment type="caution">
    <text evidence="13">The sequence shown here is derived from an EMBL/GenBank/DDBJ whole genome shotgun (WGS) entry which is preliminary data.</text>
</comment>
<dbReference type="SMART" id="SM00181">
    <property type="entry name" value="EGF"/>
    <property type="match status" value="8"/>
</dbReference>
<evidence type="ECO:0000256" key="11">
    <source>
        <dbReference type="SAM" id="Phobius"/>
    </source>
</evidence>
<keyword evidence="4" id="KW-0378">Hydrolase</keyword>
<dbReference type="Gene3D" id="3.90.132.10">
    <property type="entry name" value="Leishmanolysin , domain 2"/>
    <property type="match status" value="1"/>
</dbReference>
<evidence type="ECO:0000259" key="12">
    <source>
        <dbReference type="PROSITE" id="PS50026"/>
    </source>
</evidence>
<dbReference type="Pfam" id="PF07974">
    <property type="entry name" value="EGF_2"/>
    <property type="match status" value="1"/>
</dbReference>
<dbReference type="EMBL" id="BSXT01001118">
    <property type="protein sequence ID" value="GMF38766.1"/>
    <property type="molecule type" value="Genomic_DNA"/>
</dbReference>
<dbReference type="GO" id="GO:0046872">
    <property type="term" value="F:metal ion binding"/>
    <property type="evidence" value="ECO:0007669"/>
    <property type="project" value="UniProtKB-KW"/>
</dbReference>
<dbReference type="PANTHER" id="PTHR10942:SF0">
    <property type="entry name" value="LEISHMANOLYSIN-LIKE PEPTIDASE"/>
    <property type="match status" value="1"/>
</dbReference>
<keyword evidence="7 10" id="KW-1015">Disulfide bond</keyword>
<dbReference type="Gene3D" id="3.10.170.20">
    <property type="match status" value="1"/>
</dbReference>
<feature type="domain" description="EGF-like" evidence="12">
    <location>
        <begin position="1044"/>
        <end position="1080"/>
    </location>
</feature>
<keyword evidence="11" id="KW-1133">Transmembrane helix</keyword>
<dbReference type="GO" id="GO:0006508">
    <property type="term" value="P:proteolysis"/>
    <property type="evidence" value="ECO:0007669"/>
    <property type="project" value="UniProtKB-KW"/>
</dbReference>
<proteinExistence type="inferred from homology"/>
<dbReference type="Proteomes" id="UP001165121">
    <property type="component" value="Unassembled WGS sequence"/>
</dbReference>
<dbReference type="Gene3D" id="2.10.25.10">
    <property type="entry name" value="Laminin"/>
    <property type="match status" value="3"/>
</dbReference>
<feature type="domain" description="EGF-like" evidence="12">
    <location>
        <begin position="544"/>
        <end position="578"/>
    </location>
</feature>
<keyword evidence="5 9" id="KW-0862">Zinc</keyword>
<reference evidence="13" key="1">
    <citation type="submission" date="2023-04" db="EMBL/GenBank/DDBJ databases">
        <title>Phytophthora fragariaefolia NBRC 109709.</title>
        <authorList>
            <person name="Ichikawa N."/>
            <person name="Sato H."/>
            <person name="Tonouchi N."/>
        </authorList>
    </citation>
    <scope>NUCLEOTIDE SEQUENCE</scope>
    <source>
        <strain evidence="13">NBRC 109709</strain>
    </source>
</reference>
<dbReference type="GO" id="GO:0005737">
    <property type="term" value="C:cytoplasm"/>
    <property type="evidence" value="ECO:0007669"/>
    <property type="project" value="TreeGrafter"/>
</dbReference>
<dbReference type="PROSITE" id="PS50026">
    <property type="entry name" value="EGF_3"/>
    <property type="match status" value="5"/>
</dbReference>
<feature type="transmembrane region" description="Helical" evidence="11">
    <location>
        <begin position="1463"/>
        <end position="1485"/>
    </location>
</feature>
<dbReference type="Gene3D" id="2.60.120.260">
    <property type="entry name" value="Galactose-binding domain-like"/>
    <property type="match status" value="1"/>
</dbReference>
<evidence type="ECO:0000256" key="3">
    <source>
        <dbReference type="ARBA" id="ARBA00022723"/>
    </source>
</evidence>
<gene>
    <name evidence="13" type="ORF">Pfra01_001128200</name>
</gene>
<comment type="similarity">
    <text evidence="1">Belongs to the peptidase M8 family.</text>
</comment>
<dbReference type="GO" id="GO:0016020">
    <property type="term" value="C:membrane"/>
    <property type="evidence" value="ECO:0007669"/>
    <property type="project" value="InterPro"/>
</dbReference>
<feature type="disulfide bond" evidence="10">
    <location>
        <begin position="1268"/>
        <end position="1277"/>
    </location>
</feature>
<evidence type="ECO:0000256" key="2">
    <source>
        <dbReference type="ARBA" id="ARBA00022670"/>
    </source>
</evidence>
<evidence type="ECO:0000313" key="13">
    <source>
        <dbReference type="EMBL" id="GMF38766.1"/>
    </source>
</evidence>
<evidence type="ECO:0000256" key="1">
    <source>
        <dbReference type="ARBA" id="ARBA00005860"/>
    </source>
</evidence>
<evidence type="ECO:0000256" key="4">
    <source>
        <dbReference type="ARBA" id="ARBA00022801"/>
    </source>
</evidence>
<dbReference type="OrthoDB" id="527990at2759"/>
<dbReference type="InterPro" id="IPR013111">
    <property type="entry name" value="EGF_extracell"/>
</dbReference>
<keyword evidence="11" id="KW-0472">Membrane</keyword>
<feature type="active site" evidence="8">
    <location>
        <position position="164"/>
    </location>
</feature>
<keyword evidence="14" id="KW-1185">Reference proteome</keyword>
<feature type="binding site" evidence="9">
    <location>
        <position position="246"/>
    </location>
    <ligand>
        <name>Zn(2+)</name>
        <dbReference type="ChEBI" id="CHEBI:29105"/>
        <note>catalytic</note>
    </ligand>
</feature>
<dbReference type="PROSITE" id="PS00022">
    <property type="entry name" value="EGF_1"/>
    <property type="match status" value="6"/>
</dbReference>
<dbReference type="Pfam" id="PF01457">
    <property type="entry name" value="Peptidase_M8"/>
    <property type="match status" value="1"/>
</dbReference>
<evidence type="ECO:0000256" key="9">
    <source>
        <dbReference type="PIRSR" id="PIRSR601577-2"/>
    </source>
</evidence>
<feature type="disulfide bond" evidence="10">
    <location>
        <begin position="527"/>
        <end position="536"/>
    </location>
</feature>
<dbReference type="FunFam" id="3.90.132.10:FF:000001">
    <property type="entry name" value="leishmanolysin-like peptidase isoform X2"/>
    <property type="match status" value="1"/>
</dbReference>
<feature type="domain" description="EGF-like" evidence="12">
    <location>
        <begin position="498"/>
        <end position="537"/>
    </location>
</feature>
<dbReference type="InterPro" id="IPR000742">
    <property type="entry name" value="EGF"/>
</dbReference>